<feature type="compositionally biased region" description="Basic and acidic residues" evidence="1">
    <location>
        <begin position="72"/>
        <end position="85"/>
    </location>
</feature>
<sequence length="102" mass="10883">MEAAAASAAEEGSPEAVDPQAAVGQVGVGDPKSEGRLPRGDRHKAKMRRGAFCHRAALTYDPEPLAPAAGRTKSEGRLQLDEPKAKKNIELNLSNCFPFKRS</sequence>
<organism evidence="2 3">
    <name type="scientific">Sporosarcina luteola</name>
    <dbReference type="NCBI Taxonomy" id="582850"/>
    <lineage>
        <taxon>Bacteria</taxon>
        <taxon>Bacillati</taxon>
        <taxon>Bacillota</taxon>
        <taxon>Bacilli</taxon>
        <taxon>Bacillales</taxon>
        <taxon>Caryophanaceae</taxon>
        <taxon>Sporosarcina</taxon>
    </lineage>
</organism>
<gene>
    <name evidence="2" type="ORF">SLU01_11070</name>
</gene>
<keyword evidence="3" id="KW-1185">Reference proteome</keyword>
<dbReference type="AlphaFoldDB" id="A0A511Z5R7"/>
<accession>A0A511Z5R7</accession>
<name>A0A511Z5R7_9BACL</name>
<evidence type="ECO:0000313" key="2">
    <source>
        <dbReference type="EMBL" id="GEN82795.1"/>
    </source>
</evidence>
<feature type="compositionally biased region" description="Low complexity" evidence="1">
    <location>
        <begin position="1"/>
        <end position="16"/>
    </location>
</feature>
<evidence type="ECO:0000313" key="3">
    <source>
        <dbReference type="Proteomes" id="UP000321901"/>
    </source>
</evidence>
<protein>
    <submittedName>
        <fullName evidence="2">Uncharacterized protein</fullName>
    </submittedName>
</protein>
<comment type="caution">
    <text evidence="2">The sequence shown here is derived from an EMBL/GenBank/DDBJ whole genome shotgun (WGS) entry which is preliminary data.</text>
</comment>
<dbReference type="Proteomes" id="UP000321901">
    <property type="component" value="Unassembled WGS sequence"/>
</dbReference>
<reference evidence="2 3" key="1">
    <citation type="submission" date="2019-07" db="EMBL/GenBank/DDBJ databases">
        <title>Whole genome shotgun sequence of Sporosarcina luteola NBRC 105378.</title>
        <authorList>
            <person name="Hosoyama A."/>
            <person name="Uohara A."/>
            <person name="Ohji S."/>
            <person name="Ichikawa N."/>
        </authorList>
    </citation>
    <scope>NUCLEOTIDE SEQUENCE [LARGE SCALE GENOMIC DNA]</scope>
    <source>
        <strain evidence="2 3">NBRC 105378</strain>
    </source>
</reference>
<dbReference type="EMBL" id="BJYL01000015">
    <property type="protein sequence ID" value="GEN82795.1"/>
    <property type="molecule type" value="Genomic_DNA"/>
</dbReference>
<feature type="compositionally biased region" description="Basic and acidic residues" evidence="1">
    <location>
        <begin position="31"/>
        <end position="40"/>
    </location>
</feature>
<evidence type="ECO:0000256" key="1">
    <source>
        <dbReference type="SAM" id="MobiDB-lite"/>
    </source>
</evidence>
<proteinExistence type="predicted"/>
<feature type="region of interest" description="Disordered" evidence="1">
    <location>
        <begin position="1"/>
        <end position="85"/>
    </location>
</feature>
<feature type="compositionally biased region" description="Basic residues" evidence="1">
    <location>
        <begin position="41"/>
        <end position="52"/>
    </location>
</feature>